<dbReference type="OrthoDB" id="540503at2759"/>
<dbReference type="InterPro" id="IPR005069">
    <property type="entry name" value="Nucl-diP-sugar_transferase"/>
</dbReference>
<name>A0A8S1JD14_9CHLO</name>
<dbReference type="AlphaFoldDB" id="A0A8S1JD14"/>
<dbReference type="PANTHER" id="PTHR47032">
    <property type="entry name" value="UDP-D-XYLOSE:L-FUCOSE ALPHA-1,3-D-XYLOSYLTRANSFERASE-RELATED"/>
    <property type="match status" value="1"/>
</dbReference>
<evidence type="ECO:0000313" key="2">
    <source>
        <dbReference type="EMBL" id="CAD7703474.1"/>
    </source>
</evidence>
<dbReference type="EMBL" id="CAJHUC010002250">
    <property type="protein sequence ID" value="CAD7703474.1"/>
    <property type="molecule type" value="Genomic_DNA"/>
</dbReference>
<evidence type="ECO:0000313" key="3">
    <source>
        <dbReference type="Proteomes" id="UP000708148"/>
    </source>
</evidence>
<protein>
    <recommendedName>
        <fullName evidence="1">Nucleotide-diphospho-sugar transferase domain-containing protein</fullName>
    </recommendedName>
</protein>
<keyword evidence="3" id="KW-1185">Reference proteome</keyword>
<feature type="domain" description="Nucleotide-diphospho-sugar transferase" evidence="1">
    <location>
        <begin position="1"/>
        <end position="102"/>
    </location>
</feature>
<dbReference type="Proteomes" id="UP000708148">
    <property type="component" value="Unassembled WGS sequence"/>
</dbReference>
<dbReference type="GO" id="GO:0005794">
    <property type="term" value="C:Golgi apparatus"/>
    <property type="evidence" value="ECO:0007669"/>
    <property type="project" value="TreeGrafter"/>
</dbReference>
<dbReference type="InterPro" id="IPR052636">
    <property type="entry name" value="UDP-D-xylose:L-fucose_XylT"/>
</dbReference>
<dbReference type="Pfam" id="PF03407">
    <property type="entry name" value="Nucleotid_trans"/>
    <property type="match status" value="1"/>
</dbReference>
<comment type="caution">
    <text evidence="2">The sequence shown here is derived from an EMBL/GenBank/DDBJ whole genome shotgun (WGS) entry which is preliminary data.</text>
</comment>
<reference evidence="2" key="1">
    <citation type="submission" date="2020-12" db="EMBL/GenBank/DDBJ databases">
        <authorList>
            <person name="Iha C."/>
        </authorList>
    </citation>
    <scope>NUCLEOTIDE SEQUENCE</scope>
</reference>
<dbReference type="GO" id="GO:0016757">
    <property type="term" value="F:glycosyltransferase activity"/>
    <property type="evidence" value="ECO:0007669"/>
    <property type="project" value="TreeGrafter"/>
</dbReference>
<evidence type="ECO:0000259" key="1">
    <source>
        <dbReference type="Pfam" id="PF03407"/>
    </source>
</evidence>
<accession>A0A8S1JD14</accession>
<gene>
    <name evidence="2" type="ORF">OSTQU699_LOCUS8831</name>
</gene>
<organism evidence="2 3">
    <name type="scientific">Ostreobium quekettii</name>
    <dbReference type="NCBI Taxonomy" id="121088"/>
    <lineage>
        <taxon>Eukaryota</taxon>
        <taxon>Viridiplantae</taxon>
        <taxon>Chlorophyta</taxon>
        <taxon>core chlorophytes</taxon>
        <taxon>Ulvophyceae</taxon>
        <taxon>TCBD clade</taxon>
        <taxon>Bryopsidales</taxon>
        <taxon>Ostreobineae</taxon>
        <taxon>Ostreobiaceae</taxon>
        <taxon>Ostreobium</taxon>
    </lineage>
</organism>
<proteinExistence type="predicted"/>
<dbReference type="PANTHER" id="PTHR47032:SF1">
    <property type="entry name" value="UDP-D-XYLOSE:L-FUCOSE ALPHA-1,3-D-XYLOSYLTRANSFERASE-RELATED"/>
    <property type="match status" value="1"/>
</dbReference>
<sequence length="120" mass="13883">MLYLEPTAGAIELLRIWRDKLTPKDDADGPHTTVDQFSFNSAIRDMGDRLHWEMLEGDAFPPGFMFFKDSGWKHRDSWHPTREPVIVHNNWIKGGDNKRRRFVDAGLWNPSGKLDVSKCS</sequence>